<evidence type="ECO:0000256" key="8">
    <source>
        <dbReference type="ARBA" id="ARBA00023242"/>
    </source>
</evidence>
<dbReference type="RefSeq" id="XP_013393401.1">
    <property type="nucleotide sequence ID" value="XM_013537947.1"/>
</dbReference>
<keyword evidence="9" id="KW-0131">Cell cycle</keyword>
<feature type="region of interest" description="Disordered" evidence="10">
    <location>
        <begin position="1"/>
        <end position="104"/>
    </location>
</feature>
<dbReference type="AlphaFoldDB" id="A0A1S3I6C8"/>
<evidence type="ECO:0000256" key="5">
    <source>
        <dbReference type="ARBA" id="ARBA00022553"/>
    </source>
</evidence>
<keyword evidence="6" id="KW-0832">Ubl conjugation</keyword>
<evidence type="ECO:0000256" key="2">
    <source>
        <dbReference type="ARBA" id="ARBA00004123"/>
    </source>
</evidence>
<dbReference type="InterPro" id="IPR029169">
    <property type="entry name" value="PCNP"/>
</dbReference>
<accession>A0A1S3I6C8</accession>
<evidence type="ECO:0000256" key="10">
    <source>
        <dbReference type="SAM" id="MobiDB-lite"/>
    </source>
</evidence>
<dbReference type="Proteomes" id="UP000085678">
    <property type="component" value="Unplaced"/>
</dbReference>
<keyword evidence="7" id="KW-0007">Acetylation</keyword>
<dbReference type="GO" id="GO:0043161">
    <property type="term" value="P:proteasome-mediated ubiquitin-dependent protein catabolic process"/>
    <property type="evidence" value="ECO:0007669"/>
    <property type="project" value="TreeGrafter"/>
</dbReference>
<comment type="subcellular location">
    <subcellularLocation>
        <location evidence="2">Nucleus</location>
    </subcellularLocation>
</comment>
<keyword evidence="8" id="KW-0539">Nucleus</keyword>
<reference evidence="12" key="1">
    <citation type="submission" date="2025-08" db="UniProtKB">
        <authorList>
            <consortium name="RefSeq"/>
        </authorList>
    </citation>
    <scope>IDENTIFICATION</scope>
    <source>
        <tissue evidence="12">Gonads</tissue>
    </source>
</reference>
<evidence type="ECO:0000313" key="12">
    <source>
        <dbReference type="RefSeq" id="XP_013393401.1"/>
    </source>
</evidence>
<name>A0A1S3I6C8_LINAN</name>
<dbReference type="PANTHER" id="PTHR16523">
    <property type="entry name" value="PEST PROTEOLYTIC SIGNAL-CONTAINING NUCLEAR PROTEIN"/>
    <property type="match status" value="1"/>
</dbReference>
<sequence length="205" mass="22227">MAMSGNVSRLPKSGQEEADKTHAAKDLAEKRRSSDQASDVPPKKKVAVDANKPISIGFGTKTPLDLQTQQCLGNGDTPKEQNTQQQCKPAGPIKMNLGGVSLTKKPVPPIKMALSTSAKPKASVTPIMQTVKKSKAVAQAFNQDDESDEDEMPPEAKMRMRNLGRDTPTAAGPNSFGKGQYGFCDRRKMMEKELKKQMDDVAPKD</sequence>
<keyword evidence="5" id="KW-0597">Phosphoprotein</keyword>
<feature type="compositionally biased region" description="Basic and acidic residues" evidence="10">
    <location>
        <begin position="14"/>
        <end position="34"/>
    </location>
</feature>
<comment type="function">
    <text evidence="1">May be involved in cell cycle regulation.</text>
</comment>
<evidence type="ECO:0000256" key="3">
    <source>
        <dbReference type="ARBA" id="ARBA00011097"/>
    </source>
</evidence>
<dbReference type="OrthoDB" id="10068198at2759"/>
<dbReference type="GO" id="GO:0016567">
    <property type="term" value="P:protein ubiquitination"/>
    <property type="evidence" value="ECO:0007669"/>
    <property type="project" value="InterPro"/>
</dbReference>
<dbReference type="GeneID" id="106161091"/>
<proteinExistence type="predicted"/>
<evidence type="ECO:0000256" key="7">
    <source>
        <dbReference type="ARBA" id="ARBA00022990"/>
    </source>
</evidence>
<feature type="region of interest" description="Disordered" evidence="10">
    <location>
        <begin position="164"/>
        <end position="183"/>
    </location>
</feature>
<organism evidence="11 12">
    <name type="scientific">Lingula anatina</name>
    <name type="common">Brachiopod</name>
    <name type="synonym">Lingula unguis</name>
    <dbReference type="NCBI Taxonomy" id="7574"/>
    <lineage>
        <taxon>Eukaryota</taxon>
        <taxon>Metazoa</taxon>
        <taxon>Spiralia</taxon>
        <taxon>Lophotrochozoa</taxon>
        <taxon>Brachiopoda</taxon>
        <taxon>Linguliformea</taxon>
        <taxon>Lingulata</taxon>
        <taxon>Lingulida</taxon>
        <taxon>Linguloidea</taxon>
        <taxon>Lingulidae</taxon>
        <taxon>Lingula</taxon>
    </lineage>
</organism>
<dbReference type="InParanoid" id="A0A1S3I6C8"/>
<protein>
    <recommendedName>
        <fullName evidence="4">PEST proteolytic signal-containing nuclear protein</fullName>
    </recommendedName>
</protein>
<dbReference type="KEGG" id="lak:106161091"/>
<dbReference type="PANTHER" id="PTHR16523:SF6">
    <property type="entry name" value="PEST PROTEOLYTIC SIGNAL-CONTAINING NUCLEAR PROTEIN"/>
    <property type="match status" value="1"/>
</dbReference>
<evidence type="ECO:0000256" key="6">
    <source>
        <dbReference type="ARBA" id="ARBA00022843"/>
    </source>
</evidence>
<evidence type="ECO:0000256" key="1">
    <source>
        <dbReference type="ARBA" id="ARBA00002646"/>
    </source>
</evidence>
<dbReference type="Pfam" id="PF15473">
    <property type="entry name" value="PCNP"/>
    <property type="match status" value="1"/>
</dbReference>
<comment type="subunit">
    <text evidence="3">Interacts with UHRF2/NIRF.</text>
</comment>
<evidence type="ECO:0000256" key="4">
    <source>
        <dbReference type="ARBA" id="ARBA00022059"/>
    </source>
</evidence>
<dbReference type="GO" id="GO:0005634">
    <property type="term" value="C:nucleus"/>
    <property type="evidence" value="ECO:0007669"/>
    <property type="project" value="UniProtKB-SubCell"/>
</dbReference>
<evidence type="ECO:0000313" key="11">
    <source>
        <dbReference type="Proteomes" id="UP000085678"/>
    </source>
</evidence>
<keyword evidence="11" id="KW-1185">Reference proteome</keyword>
<dbReference type="STRING" id="7574.A0A1S3I6C8"/>
<gene>
    <name evidence="12" type="primary">LOC106161091</name>
</gene>
<evidence type="ECO:0000256" key="9">
    <source>
        <dbReference type="ARBA" id="ARBA00023306"/>
    </source>
</evidence>